<dbReference type="InterPro" id="IPR033985">
    <property type="entry name" value="SusD-like_N"/>
</dbReference>
<sequence>MTFTITKMKPTHYIFAAALLCTGACSENALEILPSDRLSDAIVWESPTTASFVLNDIYDALNAGPIVGTWLHLPSQISNDPLDNFTDNAVSGPVAGIPSRQLFDNNSYGPANPIFDQTWERMYANIRKCNLFIEKVGQASFDESQKKVLVAQAIFLRAHFYKTLVDLYGGVPLIVDVLDNTTQGDEIFRPRNTYEECVAFLVEQIDLAAVDLPESWSGADVGRATWGAAMTLKGATQLYAGQWQEAAETNKAIMESELYRLFPDFGRIFLPENENNEEIIFDVQYAPVIRHLRTHQFWGVLWAEKGSGWSAMSPSQNLVDQFEFTDGKTEAEGSSAFDSEKPYDNRDERFYATILHDGVQWQGRTYYTRLGIPNNYNEFTPTVSGNGNPTGYGLRKLLDPTLMPLNNNLNGSNAVIYRYAEVLLNYAEAQNEANGPDQSIYDAINALRKRGNLPDLPEGLSQSEMRNRIRRERRVELAFEGKYFYDLLRWRTAEEVFSQPVRGMKITGSGDNLTYEKVNVRTITFNPAKNYLMPIPQDAIDQNPKLEQNNY</sequence>
<reference evidence="8" key="1">
    <citation type="journal article" date="2014" name="Int. J. Syst. Evol. Microbiol.">
        <title>Complete genome sequence of Corynebacterium casei LMG S-19264T (=DSM 44701T), isolated from a smear-ripened cheese.</title>
        <authorList>
            <consortium name="US DOE Joint Genome Institute (JGI-PGF)"/>
            <person name="Walter F."/>
            <person name="Albersmeier A."/>
            <person name="Kalinowski J."/>
            <person name="Ruckert C."/>
        </authorList>
    </citation>
    <scope>NUCLEOTIDE SEQUENCE</scope>
    <source>
        <strain evidence="8">CGMCC 1.12195</strain>
    </source>
</reference>
<dbReference type="EMBL" id="BMER01000002">
    <property type="protein sequence ID" value="GGG89402.1"/>
    <property type="molecule type" value="Genomic_DNA"/>
</dbReference>
<dbReference type="AlphaFoldDB" id="A0A917MBB1"/>
<dbReference type="Pfam" id="PF07980">
    <property type="entry name" value="SusD_RagB"/>
    <property type="match status" value="1"/>
</dbReference>
<dbReference type="Proteomes" id="UP000660862">
    <property type="component" value="Unassembled WGS sequence"/>
</dbReference>
<keyword evidence="5" id="KW-0998">Cell outer membrane</keyword>
<evidence type="ECO:0000256" key="5">
    <source>
        <dbReference type="ARBA" id="ARBA00023237"/>
    </source>
</evidence>
<comment type="subcellular location">
    <subcellularLocation>
        <location evidence="1">Cell outer membrane</location>
    </subcellularLocation>
</comment>
<evidence type="ECO:0000256" key="1">
    <source>
        <dbReference type="ARBA" id="ARBA00004442"/>
    </source>
</evidence>
<evidence type="ECO:0000259" key="6">
    <source>
        <dbReference type="Pfam" id="PF07980"/>
    </source>
</evidence>
<feature type="domain" description="RagB/SusD" evidence="6">
    <location>
        <begin position="304"/>
        <end position="550"/>
    </location>
</feature>
<organism evidence="8 9">
    <name type="scientific">Parapedobacter pyrenivorans</name>
    <dbReference type="NCBI Taxonomy" id="1305674"/>
    <lineage>
        <taxon>Bacteria</taxon>
        <taxon>Pseudomonadati</taxon>
        <taxon>Bacteroidota</taxon>
        <taxon>Sphingobacteriia</taxon>
        <taxon>Sphingobacteriales</taxon>
        <taxon>Sphingobacteriaceae</taxon>
        <taxon>Parapedobacter</taxon>
    </lineage>
</organism>
<evidence type="ECO:0000256" key="2">
    <source>
        <dbReference type="ARBA" id="ARBA00006275"/>
    </source>
</evidence>
<gene>
    <name evidence="8" type="ORF">GCM10007415_24420</name>
</gene>
<evidence type="ECO:0000256" key="4">
    <source>
        <dbReference type="ARBA" id="ARBA00023136"/>
    </source>
</evidence>
<dbReference type="InterPro" id="IPR011990">
    <property type="entry name" value="TPR-like_helical_dom_sf"/>
</dbReference>
<dbReference type="GO" id="GO:0009279">
    <property type="term" value="C:cell outer membrane"/>
    <property type="evidence" value="ECO:0007669"/>
    <property type="project" value="UniProtKB-SubCell"/>
</dbReference>
<keyword evidence="3" id="KW-0732">Signal</keyword>
<evidence type="ECO:0000313" key="9">
    <source>
        <dbReference type="Proteomes" id="UP000660862"/>
    </source>
</evidence>
<evidence type="ECO:0000256" key="3">
    <source>
        <dbReference type="ARBA" id="ARBA00022729"/>
    </source>
</evidence>
<evidence type="ECO:0000259" key="7">
    <source>
        <dbReference type="Pfam" id="PF14322"/>
    </source>
</evidence>
<name>A0A917MBB1_9SPHI</name>
<reference evidence="8" key="2">
    <citation type="submission" date="2020-09" db="EMBL/GenBank/DDBJ databases">
        <authorList>
            <person name="Sun Q."/>
            <person name="Zhou Y."/>
        </authorList>
    </citation>
    <scope>NUCLEOTIDE SEQUENCE</scope>
    <source>
        <strain evidence="8">CGMCC 1.12195</strain>
    </source>
</reference>
<dbReference type="Pfam" id="PF14322">
    <property type="entry name" value="SusD-like_3"/>
    <property type="match status" value="1"/>
</dbReference>
<proteinExistence type="inferred from homology"/>
<keyword evidence="9" id="KW-1185">Reference proteome</keyword>
<protein>
    <submittedName>
        <fullName evidence="8">Membrane protein</fullName>
    </submittedName>
</protein>
<dbReference type="InterPro" id="IPR012944">
    <property type="entry name" value="SusD_RagB_dom"/>
</dbReference>
<comment type="caution">
    <text evidence="8">The sequence shown here is derived from an EMBL/GenBank/DDBJ whole genome shotgun (WGS) entry which is preliminary data.</text>
</comment>
<keyword evidence="4" id="KW-0472">Membrane</keyword>
<feature type="domain" description="SusD-like N-terminal" evidence="7">
    <location>
        <begin position="104"/>
        <end position="230"/>
    </location>
</feature>
<dbReference type="SUPFAM" id="SSF48452">
    <property type="entry name" value="TPR-like"/>
    <property type="match status" value="1"/>
</dbReference>
<comment type="similarity">
    <text evidence="2">Belongs to the SusD family.</text>
</comment>
<accession>A0A917MBB1</accession>
<dbReference type="Gene3D" id="1.25.40.390">
    <property type="match status" value="1"/>
</dbReference>
<evidence type="ECO:0000313" key="8">
    <source>
        <dbReference type="EMBL" id="GGG89402.1"/>
    </source>
</evidence>